<dbReference type="Gene3D" id="3.50.50.60">
    <property type="entry name" value="FAD/NAD(P)-binding domain"/>
    <property type="match status" value="1"/>
</dbReference>
<evidence type="ECO:0000313" key="8">
    <source>
        <dbReference type="Proteomes" id="UP000737171"/>
    </source>
</evidence>
<dbReference type="Pfam" id="PF01266">
    <property type="entry name" value="DAO"/>
    <property type="match status" value="1"/>
</dbReference>
<feature type="domain" description="FAD dependent oxidoreductase central" evidence="6">
    <location>
        <begin position="380"/>
        <end position="434"/>
    </location>
</feature>
<evidence type="ECO:0000256" key="1">
    <source>
        <dbReference type="ARBA" id="ARBA00008609"/>
    </source>
</evidence>
<dbReference type="InterPro" id="IPR036188">
    <property type="entry name" value="FAD/NAD-bd_sf"/>
</dbReference>
<sequence length="829" mass="89139">MDLPTQTRVLIVGGGIAGCSTAYHLTKLGFRDVLLLEQGKLTCGTTWHAAGLVGQMRPNRAMTRMSQYGIALYASLEAETGLATGWKQCGSVNVARTPQRMQTLHKQAALARSFGVEVEVISAQRAGALWPPMRTDDLQGALWIPGDGKANPADLTMSLAKGARQGGATLVEDCEVLAVRTEQGACGRRVAGARVRRGTGTEAVEQDITCEVLVNCAGQWARQFGALAGVNVPLYSAEHFYVVTGRIDGVHPMLPVMRDPDGYIYYKEEVGGLVMGGFEPEAKPWAVDPIPASFQFQLLGEDWDQFEILMTNAIHRTPCLETAEIKLLLNGPESFTPDGNFILGQAPGLSGYFVCAGFNSAGIANSGGAGKLIADWIAGGESPGDLWDVDIRRFGPFMGNRRLLAERTAETLGLHYAMRWPRQELVTARPLRTSPLYDVLAARGAEFGSKFGWERANYFRPAGAAAPPPTLGTPGWLPWVQAEMTATREGVALYDQSSFGKLLLRGRDALAVLQRVCAANVDVEPGRMVYSAVLNPRGGFESDLTVMRLAPDRFLIITGSAQVTRDLDWIGRQIGAHEVALLDDVSNQWCVLSVMGPRSRELLARVCPDDLSPAALKFSCTQEIDLGLARVRAARMSYVGGPGYELYVPVEVARHVDAVLHEAGDEIGLDHAHGRISGLVDAGYYALDALRIEAGRRAWGAELGPDDTPYEAGLWAGVALDKPGFIGRDALLAAHGRPPAKKLLSFILEDPQAWVWGGESILIEGRPVGELSSTGWSRAAGRCAGLGYVRGDAAQQVHAGTPVAIELWGRPVAATAWDDAVLRAVAIGR</sequence>
<feature type="domain" description="GCVT N-terminal" evidence="4">
    <location>
        <begin position="436"/>
        <end position="722"/>
    </location>
</feature>
<evidence type="ECO:0000313" key="7">
    <source>
        <dbReference type="EMBL" id="NRF72032.1"/>
    </source>
</evidence>
<proteinExistence type="inferred from homology"/>
<reference evidence="7 8" key="1">
    <citation type="submission" date="2020-05" db="EMBL/GenBank/DDBJ databases">
        <title>Aquincola sp. isolate from soil.</title>
        <authorList>
            <person name="Han J."/>
            <person name="Kim D.-U."/>
        </authorList>
    </citation>
    <scope>NUCLEOTIDE SEQUENCE [LARGE SCALE GENOMIC DNA]</scope>
    <source>
        <strain evidence="7 8">S2</strain>
    </source>
</reference>
<dbReference type="EMBL" id="JABRWJ010000017">
    <property type="protein sequence ID" value="NRF72032.1"/>
    <property type="molecule type" value="Genomic_DNA"/>
</dbReference>
<name>A0ABX2ETF7_9BURK</name>
<dbReference type="Pfam" id="PF08669">
    <property type="entry name" value="GCV_T_C"/>
    <property type="match status" value="1"/>
</dbReference>
<dbReference type="Gene3D" id="3.30.9.10">
    <property type="entry name" value="D-Amino Acid Oxidase, subunit A, domain 2"/>
    <property type="match status" value="1"/>
</dbReference>
<dbReference type="InterPro" id="IPR006222">
    <property type="entry name" value="GCVT_N"/>
</dbReference>
<evidence type="ECO:0000259" key="6">
    <source>
        <dbReference type="Pfam" id="PF16350"/>
    </source>
</evidence>
<gene>
    <name evidence="7" type="ORF">HLB44_34110</name>
</gene>
<dbReference type="InterPro" id="IPR032503">
    <property type="entry name" value="FAO_M"/>
</dbReference>
<dbReference type="SUPFAM" id="SSF103025">
    <property type="entry name" value="Folate-binding domain"/>
    <property type="match status" value="1"/>
</dbReference>
<comment type="caution">
    <text evidence="7">The sequence shown here is derived from an EMBL/GenBank/DDBJ whole genome shotgun (WGS) entry which is preliminary data.</text>
</comment>
<comment type="similarity">
    <text evidence="1">Belongs to the GcvT family.</text>
</comment>
<dbReference type="InterPro" id="IPR006076">
    <property type="entry name" value="FAD-dep_OxRdtase"/>
</dbReference>
<dbReference type="PANTHER" id="PTHR43757:SF15">
    <property type="entry name" value="PYRUVATE DEHYDROGENASE PHOSPHATASE REGULATORY SUBUNIT, MITOCHONDRIAL-LIKE"/>
    <property type="match status" value="1"/>
</dbReference>
<evidence type="ECO:0000259" key="4">
    <source>
        <dbReference type="Pfam" id="PF01571"/>
    </source>
</evidence>
<dbReference type="SUPFAM" id="SSF51905">
    <property type="entry name" value="FAD/NAD(P)-binding domain"/>
    <property type="match status" value="1"/>
</dbReference>
<feature type="domain" description="Aminomethyltransferase C-terminal" evidence="5">
    <location>
        <begin position="741"/>
        <end position="817"/>
    </location>
</feature>
<dbReference type="InterPro" id="IPR029043">
    <property type="entry name" value="GcvT/YgfZ_C"/>
</dbReference>
<accession>A0ABX2ETF7</accession>
<dbReference type="Proteomes" id="UP000737171">
    <property type="component" value="Unassembled WGS sequence"/>
</dbReference>
<dbReference type="InterPro" id="IPR028896">
    <property type="entry name" value="GcvT/YgfZ/DmdA"/>
</dbReference>
<dbReference type="Pfam" id="PF01571">
    <property type="entry name" value="GCV_T"/>
    <property type="match status" value="1"/>
</dbReference>
<dbReference type="InterPro" id="IPR027266">
    <property type="entry name" value="TrmE/GcvT-like"/>
</dbReference>
<evidence type="ECO:0000256" key="2">
    <source>
        <dbReference type="ARBA" id="ARBA00023002"/>
    </source>
</evidence>
<dbReference type="SUPFAM" id="SSF54373">
    <property type="entry name" value="FAD-linked reductases, C-terminal domain"/>
    <property type="match status" value="1"/>
</dbReference>
<evidence type="ECO:0000259" key="3">
    <source>
        <dbReference type="Pfam" id="PF01266"/>
    </source>
</evidence>
<keyword evidence="2" id="KW-0560">Oxidoreductase</keyword>
<dbReference type="RefSeq" id="WP_173134496.1">
    <property type="nucleotide sequence ID" value="NZ_JABRWJ010000017.1"/>
</dbReference>
<dbReference type="SUPFAM" id="SSF101790">
    <property type="entry name" value="Aminomethyltransferase beta-barrel domain"/>
    <property type="match status" value="1"/>
</dbReference>
<dbReference type="Gene3D" id="3.30.1360.120">
    <property type="entry name" value="Probable tRNA modification gtpase trme, domain 1"/>
    <property type="match status" value="1"/>
</dbReference>
<protein>
    <submittedName>
        <fullName evidence="7">FAD-dependent oxidoreductase</fullName>
    </submittedName>
</protein>
<dbReference type="Gene3D" id="3.30.70.1400">
    <property type="entry name" value="Aminomethyltransferase beta-barrel domains"/>
    <property type="match status" value="1"/>
</dbReference>
<dbReference type="Pfam" id="PF16350">
    <property type="entry name" value="FAO_M"/>
    <property type="match status" value="1"/>
</dbReference>
<dbReference type="PANTHER" id="PTHR43757">
    <property type="entry name" value="AMINOMETHYLTRANSFERASE"/>
    <property type="match status" value="1"/>
</dbReference>
<organism evidence="7 8">
    <name type="scientific">Pseudaquabacterium terrae</name>
    <dbReference type="NCBI Taxonomy" id="2732868"/>
    <lineage>
        <taxon>Bacteria</taxon>
        <taxon>Pseudomonadati</taxon>
        <taxon>Pseudomonadota</taxon>
        <taxon>Betaproteobacteria</taxon>
        <taxon>Burkholderiales</taxon>
        <taxon>Sphaerotilaceae</taxon>
        <taxon>Pseudaquabacterium</taxon>
    </lineage>
</organism>
<dbReference type="InterPro" id="IPR013977">
    <property type="entry name" value="GcvT_C"/>
</dbReference>
<dbReference type="Gene3D" id="2.40.30.110">
    <property type="entry name" value="Aminomethyltransferase beta-barrel domains"/>
    <property type="match status" value="1"/>
</dbReference>
<evidence type="ECO:0000259" key="5">
    <source>
        <dbReference type="Pfam" id="PF08669"/>
    </source>
</evidence>
<keyword evidence="8" id="KW-1185">Reference proteome</keyword>
<feature type="domain" description="FAD dependent oxidoreductase" evidence="3">
    <location>
        <begin position="8"/>
        <end position="376"/>
    </location>
</feature>